<sequence>THVTNHTIILSESYIRKCLALYVYSDSPKDYVDSLLYKDCPVRYLFHTAKLCLDLGLSNIIAPLCDEYVKSDTFLSHLKISQEGLNSVRQPSGRYQFDIYITKDDVDALMSWYIELCGLEKYVSEETLELLESIRLQ</sequence>
<feature type="non-terminal residue" evidence="1">
    <location>
        <position position="1"/>
    </location>
</feature>
<comment type="caution">
    <text evidence="1">The sequence shown here is derived from an EMBL/GenBank/DDBJ whole genome shotgun (WGS) entry which is preliminary data.</text>
</comment>
<accession>X0YFS9</accession>
<dbReference type="AlphaFoldDB" id="X0YFS9"/>
<name>X0YFS9_9ZZZZ</name>
<protein>
    <submittedName>
        <fullName evidence="1">Uncharacterized protein</fullName>
    </submittedName>
</protein>
<gene>
    <name evidence="1" type="ORF">S01H1_70713</name>
</gene>
<proteinExistence type="predicted"/>
<organism evidence="1">
    <name type="scientific">marine sediment metagenome</name>
    <dbReference type="NCBI Taxonomy" id="412755"/>
    <lineage>
        <taxon>unclassified sequences</taxon>
        <taxon>metagenomes</taxon>
        <taxon>ecological metagenomes</taxon>
    </lineage>
</organism>
<reference evidence="1" key="1">
    <citation type="journal article" date="2014" name="Front. Microbiol.">
        <title>High frequency of phylogenetically diverse reductive dehalogenase-homologous genes in deep subseafloor sedimentary metagenomes.</title>
        <authorList>
            <person name="Kawai M."/>
            <person name="Futagami T."/>
            <person name="Toyoda A."/>
            <person name="Takaki Y."/>
            <person name="Nishi S."/>
            <person name="Hori S."/>
            <person name="Arai W."/>
            <person name="Tsubouchi T."/>
            <person name="Morono Y."/>
            <person name="Uchiyama I."/>
            <person name="Ito T."/>
            <person name="Fujiyama A."/>
            <person name="Inagaki F."/>
            <person name="Takami H."/>
        </authorList>
    </citation>
    <scope>NUCLEOTIDE SEQUENCE</scope>
    <source>
        <strain evidence="1">Expedition CK06-06</strain>
    </source>
</reference>
<evidence type="ECO:0000313" key="1">
    <source>
        <dbReference type="EMBL" id="GAG35691.1"/>
    </source>
</evidence>
<dbReference type="EMBL" id="BARS01047037">
    <property type="protein sequence ID" value="GAG35691.1"/>
    <property type="molecule type" value="Genomic_DNA"/>
</dbReference>